<dbReference type="PANTHER" id="PTHR46201">
    <property type="entry name" value="PHD FINGER PROTEIN MALE MEIOCYTE DEATH 1-RELATED"/>
    <property type="match status" value="1"/>
</dbReference>
<proteinExistence type="predicted"/>
<protein>
    <submittedName>
        <fullName evidence="1">PHD finger protein MALE MEIOCYTE DEATH 1</fullName>
    </submittedName>
</protein>
<organism evidence="1 2">
    <name type="scientific">Acorus calamus</name>
    <name type="common">Sweet flag</name>
    <dbReference type="NCBI Taxonomy" id="4465"/>
    <lineage>
        <taxon>Eukaryota</taxon>
        <taxon>Viridiplantae</taxon>
        <taxon>Streptophyta</taxon>
        <taxon>Embryophyta</taxon>
        <taxon>Tracheophyta</taxon>
        <taxon>Spermatophyta</taxon>
        <taxon>Magnoliopsida</taxon>
        <taxon>Liliopsida</taxon>
        <taxon>Acoraceae</taxon>
        <taxon>Acorus</taxon>
    </lineage>
</organism>
<evidence type="ECO:0000313" key="2">
    <source>
        <dbReference type="Proteomes" id="UP001180020"/>
    </source>
</evidence>
<sequence length="89" mass="9994">MSEIECNDILYGAIHSNGAGHLLSINGHENGSVYRSSEDVMKIWDDLCALLRMRVHDVLKKKSIELLLLFGVAYRTAWFGNMVTVVRGN</sequence>
<accession>A0AAV9EMD0</accession>
<comment type="caution">
    <text evidence="1">The sequence shown here is derived from an EMBL/GenBank/DDBJ whole genome shotgun (WGS) entry which is preliminary data.</text>
</comment>
<gene>
    <name evidence="1" type="primary">MMD1</name>
    <name evidence="1" type="ORF">QJS10_CPA06g02127</name>
</gene>
<keyword evidence="2" id="KW-1185">Reference proteome</keyword>
<evidence type="ECO:0000313" key="1">
    <source>
        <dbReference type="EMBL" id="KAK1313388.1"/>
    </source>
</evidence>
<reference evidence="1" key="2">
    <citation type="submission" date="2023-06" db="EMBL/GenBank/DDBJ databases">
        <authorList>
            <person name="Ma L."/>
            <person name="Liu K.-W."/>
            <person name="Li Z."/>
            <person name="Hsiao Y.-Y."/>
            <person name="Qi Y."/>
            <person name="Fu T."/>
            <person name="Tang G."/>
            <person name="Zhang D."/>
            <person name="Sun W.-H."/>
            <person name="Liu D.-K."/>
            <person name="Li Y."/>
            <person name="Chen G.-Z."/>
            <person name="Liu X.-D."/>
            <person name="Liao X.-Y."/>
            <person name="Jiang Y.-T."/>
            <person name="Yu X."/>
            <person name="Hao Y."/>
            <person name="Huang J."/>
            <person name="Zhao X.-W."/>
            <person name="Ke S."/>
            <person name="Chen Y.-Y."/>
            <person name="Wu W.-L."/>
            <person name="Hsu J.-L."/>
            <person name="Lin Y.-F."/>
            <person name="Huang M.-D."/>
            <person name="Li C.-Y."/>
            <person name="Huang L."/>
            <person name="Wang Z.-W."/>
            <person name="Zhao X."/>
            <person name="Zhong W.-Y."/>
            <person name="Peng D.-H."/>
            <person name="Ahmad S."/>
            <person name="Lan S."/>
            <person name="Zhang J.-S."/>
            <person name="Tsai W.-C."/>
            <person name="Van De Peer Y."/>
            <person name="Liu Z.-J."/>
        </authorList>
    </citation>
    <scope>NUCLEOTIDE SEQUENCE</scope>
    <source>
        <strain evidence="1">CP</strain>
        <tissue evidence="1">Leaves</tissue>
    </source>
</reference>
<dbReference type="AlphaFoldDB" id="A0AAV9EMD0"/>
<dbReference type="PANTHER" id="PTHR46201:SF7">
    <property type="entry name" value="BINDING PROTEIN, PUTATIVE-RELATED"/>
    <property type="match status" value="1"/>
</dbReference>
<dbReference type="EMBL" id="JAUJYO010000006">
    <property type="protein sequence ID" value="KAK1313388.1"/>
    <property type="molecule type" value="Genomic_DNA"/>
</dbReference>
<reference evidence="1" key="1">
    <citation type="journal article" date="2023" name="Nat. Commun.">
        <title>Diploid and tetraploid genomes of Acorus and the evolution of monocots.</title>
        <authorList>
            <person name="Ma L."/>
            <person name="Liu K.W."/>
            <person name="Li Z."/>
            <person name="Hsiao Y.Y."/>
            <person name="Qi Y."/>
            <person name="Fu T."/>
            <person name="Tang G.D."/>
            <person name="Zhang D."/>
            <person name="Sun W.H."/>
            <person name="Liu D.K."/>
            <person name="Li Y."/>
            <person name="Chen G.Z."/>
            <person name="Liu X.D."/>
            <person name="Liao X.Y."/>
            <person name="Jiang Y.T."/>
            <person name="Yu X."/>
            <person name="Hao Y."/>
            <person name="Huang J."/>
            <person name="Zhao X.W."/>
            <person name="Ke S."/>
            <person name="Chen Y.Y."/>
            <person name="Wu W.L."/>
            <person name="Hsu J.L."/>
            <person name="Lin Y.F."/>
            <person name="Huang M.D."/>
            <person name="Li C.Y."/>
            <person name="Huang L."/>
            <person name="Wang Z.W."/>
            <person name="Zhao X."/>
            <person name="Zhong W.Y."/>
            <person name="Peng D.H."/>
            <person name="Ahmad S."/>
            <person name="Lan S."/>
            <person name="Zhang J.S."/>
            <person name="Tsai W.C."/>
            <person name="Van de Peer Y."/>
            <person name="Liu Z.J."/>
        </authorList>
    </citation>
    <scope>NUCLEOTIDE SEQUENCE</scope>
    <source>
        <strain evidence="1">CP</strain>
    </source>
</reference>
<dbReference type="Proteomes" id="UP001180020">
    <property type="component" value="Unassembled WGS sequence"/>
</dbReference>
<name>A0AAV9EMD0_ACOCL</name>